<evidence type="ECO:0000256" key="1">
    <source>
        <dbReference type="ARBA" id="ARBA00000085"/>
    </source>
</evidence>
<dbReference type="GO" id="GO:0004721">
    <property type="term" value="F:phosphoprotein phosphatase activity"/>
    <property type="evidence" value="ECO:0007669"/>
    <property type="project" value="TreeGrafter"/>
</dbReference>
<dbReference type="InterPro" id="IPR005467">
    <property type="entry name" value="His_kinase_dom"/>
</dbReference>
<evidence type="ECO:0000256" key="3">
    <source>
        <dbReference type="ARBA" id="ARBA00012438"/>
    </source>
</evidence>
<comment type="caution">
    <text evidence="13">The sequence shown here is derived from an EMBL/GenBank/DDBJ whole genome shotgun (WGS) entry which is preliminary data.</text>
</comment>
<evidence type="ECO:0000256" key="4">
    <source>
        <dbReference type="ARBA" id="ARBA00022475"/>
    </source>
</evidence>
<keyword evidence="8 11" id="KW-1133">Transmembrane helix</keyword>
<evidence type="ECO:0000256" key="5">
    <source>
        <dbReference type="ARBA" id="ARBA00022679"/>
    </source>
</evidence>
<dbReference type="GO" id="GO:0005886">
    <property type="term" value="C:plasma membrane"/>
    <property type="evidence" value="ECO:0007669"/>
    <property type="project" value="UniProtKB-SubCell"/>
</dbReference>
<dbReference type="EC" id="2.7.13.3" evidence="3"/>
<keyword evidence="6 11" id="KW-0812">Transmembrane</keyword>
<dbReference type="GO" id="GO:0000155">
    <property type="term" value="F:phosphorelay sensor kinase activity"/>
    <property type="evidence" value="ECO:0007669"/>
    <property type="project" value="InterPro"/>
</dbReference>
<dbReference type="AlphaFoldDB" id="A0A4Q7PJK9"/>
<dbReference type="GO" id="GO:0016036">
    <property type="term" value="P:cellular response to phosphate starvation"/>
    <property type="evidence" value="ECO:0007669"/>
    <property type="project" value="TreeGrafter"/>
</dbReference>
<evidence type="ECO:0000256" key="7">
    <source>
        <dbReference type="ARBA" id="ARBA00022777"/>
    </source>
</evidence>
<dbReference type="PROSITE" id="PS50109">
    <property type="entry name" value="HIS_KIN"/>
    <property type="match status" value="1"/>
</dbReference>
<evidence type="ECO:0000259" key="12">
    <source>
        <dbReference type="PROSITE" id="PS50109"/>
    </source>
</evidence>
<feature type="transmembrane region" description="Helical" evidence="11">
    <location>
        <begin position="123"/>
        <end position="145"/>
    </location>
</feature>
<sequence length="425" mass="49516">MKKFNLLILVSVLVYLMIALWGGYQVKQSEADKSQFYKVEVNRIYESLSEGTPPDRLDLDSFEYVKKVIYFTAEDLKDRMRAEEFYAAGNKEYLIIKPVFQEQELIGAARFEILEPVYNTQTLLALTEICLGLMELFTLCILLYLKYKFLKPLERLSNIPKELARGHLKEIIKEEKNQYFSKFLWGIGLLKDNLAVAKKRELQLTREKKRLLLSLSHDIKTPLNTIKLYGKALEKHLYAEEADRDHAAHQIGEKAVEIEGFLAEIIKSSREDIIDLQIDHGEFYLDDMIHKVLDTYQEACRIRMTELRIGEHDNILLKGDVERAVEVVENILENAFKYGDGRRIDITFSQEEYCQLVHIFNTGLVVNDTEFNHIFESFFRGSNLQGKPGHGLGLYICREIMQKMDGEIFARREKEGMTFVLVFRI</sequence>
<comment type="catalytic activity">
    <reaction evidence="1">
        <text>ATP + protein L-histidine = ADP + protein N-phospho-L-histidine.</text>
        <dbReference type="EC" id="2.7.13.3"/>
    </reaction>
</comment>
<accession>A0A4Q7PJK9</accession>
<dbReference type="Gene3D" id="1.10.287.130">
    <property type="match status" value="1"/>
</dbReference>
<evidence type="ECO:0000256" key="10">
    <source>
        <dbReference type="ARBA" id="ARBA00023136"/>
    </source>
</evidence>
<dbReference type="SUPFAM" id="SSF47384">
    <property type="entry name" value="Homodimeric domain of signal transducing histidine kinase"/>
    <property type="match status" value="1"/>
</dbReference>
<evidence type="ECO:0000256" key="2">
    <source>
        <dbReference type="ARBA" id="ARBA00004651"/>
    </source>
</evidence>
<feature type="transmembrane region" description="Helical" evidence="11">
    <location>
        <begin position="7"/>
        <end position="24"/>
    </location>
</feature>
<evidence type="ECO:0000256" key="9">
    <source>
        <dbReference type="ARBA" id="ARBA00023012"/>
    </source>
</evidence>
<dbReference type="PANTHER" id="PTHR45453:SF2">
    <property type="entry name" value="HISTIDINE KINASE"/>
    <property type="match status" value="1"/>
</dbReference>
<dbReference type="Gene3D" id="3.30.565.10">
    <property type="entry name" value="Histidine kinase-like ATPase, C-terminal domain"/>
    <property type="match status" value="1"/>
</dbReference>
<dbReference type="OrthoDB" id="9780718at2"/>
<dbReference type="InterPro" id="IPR050351">
    <property type="entry name" value="BphY/WalK/GraS-like"/>
</dbReference>
<dbReference type="Proteomes" id="UP000292927">
    <property type="component" value="Unassembled WGS sequence"/>
</dbReference>
<evidence type="ECO:0000313" key="14">
    <source>
        <dbReference type="Proteomes" id="UP000292927"/>
    </source>
</evidence>
<dbReference type="InterPro" id="IPR003661">
    <property type="entry name" value="HisK_dim/P_dom"/>
</dbReference>
<feature type="domain" description="Histidine kinase" evidence="12">
    <location>
        <begin position="214"/>
        <end position="425"/>
    </location>
</feature>
<organism evidence="13 14">
    <name type="scientific">Cuneatibacter caecimuris</name>
    <dbReference type="NCBI Taxonomy" id="1796618"/>
    <lineage>
        <taxon>Bacteria</taxon>
        <taxon>Bacillati</taxon>
        <taxon>Bacillota</taxon>
        <taxon>Clostridia</taxon>
        <taxon>Lachnospirales</taxon>
        <taxon>Lachnospiraceae</taxon>
        <taxon>Cuneatibacter</taxon>
    </lineage>
</organism>
<dbReference type="InterPro" id="IPR036890">
    <property type="entry name" value="HATPase_C_sf"/>
</dbReference>
<dbReference type="SUPFAM" id="SSF55874">
    <property type="entry name" value="ATPase domain of HSP90 chaperone/DNA topoisomerase II/histidine kinase"/>
    <property type="match status" value="1"/>
</dbReference>
<proteinExistence type="predicted"/>
<dbReference type="RefSeq" id="WP_130434298.1">
    <property type="nucleotide sequence ID" value="NZ_SGXF01000002.1"/>
</dbReference>
<evidence type="ECO:0000256" key="8">
    <source>
        <dbReference type="ARBA" id="ARBA00022989"/>
    </source>
</evidence>
<evidence type="ECO:0000313" key="13">
    <source>
        <dbReference type="EMBL" id="RZT00881.1"/>
    </source>
</evidence>
<gene>
    <name evidence="13" type="ORF">EV209_1315</name>
</gene>
<keyword evidence="7 13" id="KW-0418">Kinase</keyword>
<keyword evidence="5" id="KW-0808">Transferase</keyword>
<keyword evidence="14" id="KW-1185">Reference proteome</keyword>
<evidence type="ECO:0000256" key="11">
    <source>
        <dbReference type="SAM" id="Phobius"/>
    </source>
</evidence>
<evidence type="ECO:0000256" key="6">
    <source>
        <dbReference type="ARBA" id="ARBA00022692"/>
    </source>
</evidence>
<name>A0A4Q7PJK9_9FIRM</name>
<keyword evidence="4" id="KW-1003">Cell membrane</keyword>
<protein>
    <recommendedName>
        <fullName evidence="3">histidine kinase</fullName>
        <ecNumber evidence="3">2.7.13.3</ecNumber>
    </recommendedName>
</protein>
<comment type="subcellular location">
    <subcellularLocation>
        <location evidence="2">Cell membrane</location>
        <topology evidence="2">Multi-pass membrane protein</topology>
    </subcellularLocation>
</comment>
<dbReference type="EMBL" id="SGXF01000002">
    <property type="protein sequence ID" value="RZT00881.1"/>
    <property type="molecule type" value="Genomic_DNA"/>
</dbReference>
<reference evidence="13 14" key="1">
    <citation type="submission" date="2019-02" db="EMBL/GenBank/DDBJ databases">
        <title>Genomic Encyclopedia of Type Strains, Phase IV (KMG-IV): sequencing the most valuable type-strain genomes for metagenomic binning, comparative biology and taxonomic classification.</title>
        <authorList>
            <person name="Goeker M."/>
        </authorList>
    </citation>
    <scope>NUCLEOTIDE SEQUENCE [LARGE SCALE GENOMIC DNA]</scope>
    <source>
        <strain evidence="13 14">DSM 29486</strain>
    </source>
</reference>
<dbReference type="CDD" id="cd00082">
    <property type="entry name" value="HisKA"/>
    <property type="match status" value="1"/>
</dbReference>
<dbReference type="InterPro" id="IPR036097">
    <property type="entry name" value="HisK_dim/P_sf"/>
</dbReference>
<keyword evidence="9" id="KW-0902">Two-component regulatory system</keyword>
<dbReference type="CDD" id="cd00075">
    <property type="entry name" value="HATPase"/>
    <property type="match status" value="1"/>
</dbReference>
<dbReference type="Pfam" id="PF02518">
    <property type="entry name" value="HATPase_c"/>
    <property type="match status" value="1"/>
</dbReference>
<keyword evidence="10 11" id="KW-0472">Membrane</keyword>
<dbReference type="SMART" id="SM00387">
    <property type="entry name" value="HATPase_c"/>
    <property type="match status" value="1"/>
</dbReference>
<dbReference type="PANTHER" id="PTHR45453">
    <property type="entry name" value="PHOSPHATE REGULON SENSOR PROTEIN PHOR"/>
    <property type="match status" value="1"/>
</dbReference>
<dbReference type="InterPro" id="IPR003594">
    <property type="entry name" value="HATPase_dom"/>
</dbReference>